<feature type="domain" description="Recombinase" evidence="2">
    <location>
        <begin position="20"/>
        <end position="88"/>
    </location>
</feature>
<dbReference type="InterPro" id="IPR050639">
    <property type="entry name" value="SSR_resolvase"/>
</dbReference>
<sequence>MRGPGTHQLRQVPPRYTLLLSMLHNPTYAGAYVFGRNERHLTLVDGQVRRQRRTRLPWEAWKVCLKNHHPAYIRWEEYMANQKKLATNHPNYQQPDQRGAAREGSALLQGLVLCGRCGHRMQTAYREPARPYGGPGQPRGGPHVGA</sequence>
<dbReference type="GO" id="GO:0000150">
    <property type="term" value="F:DNA strand exchange activity"/>
    <property type="evidence" value="ECO:0007669"/>
    <property type="project" value="InterPro"/>
</dbReference>
<feature type="region of interest" description="Disordered" evidence="1">
    <location>
        <begin position="126"/>
        <end position="146"/>
    </location>
</feature>
<keyword evidence="4" id="KW-1185">Reference proteome</keyword>
<evidence type="ECO:0000313" key="3">
    <source>
        <dbReference type="EMBL" id="EPX62630.1"/>
    </source>
</evidence>
<accession>S9PE54</accession>
<evidence type="ECO:0000256" key="1">
    <source>
        <dbReference type="SAM" id="MobiDB-lite"/>
    </source>
</evidence>
<organism evidence="3 4">
    <name type="scientific">Cystobacter fuscus (strain ATCC 25194 / DSM 2262 / NBRC 100088 / M29)</name>
    <dbReference type="NCBI Taxonomy" id="1242864"/>
    <lineage>
        <taxon>Bacteria</taxon>
        <taxon>Pseudomonadati</taxon>
        <taxon>Myxococcota</taxon>
        <taxon>Myxococcia</taxon>
        <taxon>Myxococcales</taxon>
        <taxon>Cystobacterineae</taxon>
        <taxon>Archangiaceae</taxon>
        <taxon>Cystobacter</taxon>
    </lineage>
</organism>
<proteinExistence type="predicted"/>
<dbReference type="GO" id="GO:0003677">
    <property type="term" value="F:DNA binding"/>
    <property type="evidence" value="ECO:0007669"/>
    <property type="project" value="InterPro"/>
</dbReference>
<dbReference type="Gene3D" id="3.90.1750.20">
    <property type="entry name" value="Putative Large Serine Recombinase, Chain B, Domain 2"/>
    <property type="match status" value="1"/>
</dbReference>
<feature type="compositionally biased region" description="Gly residues" evidence="1">
    <location>
        <begin position="133"/>
        <end position="146"/>
    </location>
</feature>
<evidence type="ECO:0000259" key="2">
    <source>
        <dbReference type="Pfam" id="PF07508"/>
    </source>
</evidence>
<gene>
    <name evidence="3" type="ORF">D187_008818</name>
</gene>
<dbReference type="InterPro" id="IPR011109">
    <property type="entry name" value="DNA_bind_recombinase_dom"/>
</dbReference>
<protein>
    <submittedName>
        <fullName evidence="3">Mobile element protein</fullName>
    </submittedName>
</protein>
<evidence type="ECO:0000313" key="4">
    <source>
        <dbReference type="Proteomes" id="UP000011682"/>
    </source>
</evidence>
<dbReference type="PANTHER" id="PTHR30461">
    <property type="entry name" value="DNA-INVERTASE FROM LAMBDOID PROPHAGE"/>
    <property type="match status" value="1"/>
</dbReference>
<dbReference type="RefSeq" id="WP_002621531.1">
    <property type="nucleotide sequence ID" value="NZ_ANAH02000007.1"/>
</dbReference>
<dbReference type="InterPro" id="IPR038109">
    <property type="entry name" value="DNA_bind_recomb_sf"/>
</dbReference>
<comment type="caution">
    <text evidence="3">The sequence shown here is derived from an EMBL/GenBank/DDBJ whole genome shotgun (WGS) entry which is preliminary data.</text>
</comment>
<dbReference type="eggNOG" id="COG1961">
    <property type="taxonomic scope" value="Bacteria"/>
</dbReference>
<name>S9PE54_CYSF2</name>
<dbReference type="PANTHER" id="PTHR30461:SF23">
    <property type="entry name" value="DNA RECOMBINASE-RELATED"/>
    <property type="match status" value="1"/>
</dbReference>
<dbReference type="Proteomes" id="UP000011682">
    <property type="component" value="Unassembled WGS sequence"/>
</dbReference>
<dbReference type="EMBL" id="ANAH02000007">
    <property type="protein sequence ID" value="EPX62630.1"/>
    <property type="molecule type" value="Genomic_DNA"/>
</dbReference>
<dbReference type="Pfam" id="PF07508">
    <property type="entry name" value="Recombinase"/>
    <property type="match status" value="1"/>
</dbReference>
<dbReference type="AlphaFoldDB" id="S9PE54"/>
<reference evidence="3" key="1">
    <citation type="submission" date="2013-05" db="EMBL/GenBank/DDBJ databases">
        <title>Genome assembly of Cystobacter fuscus DSM 2262.</title>
        <authorList>
            <person name="Sharma G."/>
            <person name="Khatri I."/>
            <person name="Kaur C."/>
            <person name="Mayilraj S."/>
            <person name="Subramanian S."/>
        </authorList>
    </citation>
    <scope>NUCLEOTIDE SEQUENCE [LARGE SCALE GENOMIC DNA]</scope>
    <source>
        <strain evidence="3">DSM 2262</strain>
    </source>
</reference>